<name>A0AAD8FAV4_BIOPF</name>
<dbReference type="EMBL" id="JASAOG010000050">
    <property type="protein sequence ID" value="KAK0058172.1"/>
    <property type="molecule type" value="Genomic_DNA"/>
</dbReference>
<dbReference type="AlphaFoldDB" id="A0AAD8FAV4"/>
<gene>
    <name evidence="1" type="ORF">Bpfe_012496</name>
</gene>
<comment type="caution">
    <text evidence="1">The sequence shown here is derived from an EMBL/GenBank/DDBJ whole genome shotgun (WGS) entry which is preliminary data.</text>
</comment>
<organism evidence="1 2">
    <name type="scientific">Biomphalaria pfeifferi</name>
    <name type="common">Bloodfluke planorb</name>
    <name type="synonym">Freshwater snail</name>
    <dbReference type="NCBI Taxonomy" id="112525"/>
    <lineage>
        <taxon>Eukaryota</taxon>
        <taxon>Metazoa</taxon>
        <taxon>Spiralia</taxon>
        <taxon>Lophotrochozoa</taxon>
        <taxon>Mollusca</taxon>
        <taxon>Gastropoda</taxon>
        <taxon>Heterobranchia</taxon>
        <taxon>Euthyneura</taxon>
        <taxon>Panpulmonata</taxon>
        <taxon>Hygrophila</taxon>
        <taxon>Lymnaeoidea</taxon>
        <taxon>Planorbidae</taxon>
        <taxon>Biomphalaria</taxon>
    </lineage>
</organism>
<reference evidence="1" key="1">
    <citation type="journal article" date="2023" name="PLoS Negl. Trop. Dis.">
        <title>A genome sequence for Biomphalaria pfeifferi, the major vector snail for the human-infecting parasite Schistosoma mansoni.</title>
        <authorList>
            <person name="Bu L."/>
            <person name="Lu L."/>
            <person name="Laidemitt M.R."/>
            <person name="Zhang S.M."/>
            <person name="Mutuku M."/>
            <person name="Mkoji G."/>
            <person name="Steinauer M."/>
            <person name="Loker E.S."/>
        </authorList>
    </citation>
    <scope>NUCLEOTIDE SEQUENCE</scope>
    <source>
        <strain evidence="1">KasaAsao</strain>
    </source>
</reference>
<accession>A0AAD8FAV4</accession>
<evidence type="ECO:0000313" key="1">
    <source>
        <dbReference type="EMBL" id="KAK0058172.1"/>
    </source>
</evidence>
<evidence type="ECO:0000313" key="2">
    <source>
        <dbReference type="Proteomes" id="UP001233172"/>
    </source>
</evidence>
<reference evidence="1" key="2">
    <citation type="submission" date="2023-04" db="EMBL/GenBank/DDBJ databases">
        <authorList>
            <person name="Bu L."/>
            <person name="Lu L."/>
            <person name="Laidemitt M.R."/>
            <person name="Zhang S.M."/>
            <person name="Mutuku M."/>
            <person name="Mkoji G."/>
            <person name="Steinauer M."/>
            <person name="Loker E.S."/>
        </authorList>
    </citation>
    <scope>NUCLEOTIDE SEQUENCE</scope>
    <source>
        <strain evidence="1">KasaAsao</strain>
        <tissue evidence="1">Whole Snail</tissue>
    </source>
</reference>
<keyword evidence="2" id="KW-1185">Reference proteome</keyword>
<protein>
    <submittedName>
        <fullName evidence="1">Uncharacterized protein</fullName>
    </submittedName>
</protein>
<sequence length="82" mass="9088">MNLTIGDRKNAVTTDDGSTPIFPNLVSPLEEGWNHSTILFHSNYNVYSDCRSSDRFRPTTSLVSSLVSIKEEKKSLVALGQT</sequence>
<dbReference type="Proteomes" id="UP001233172">
    <property type="component" value="Unassembled WGS sequence"/>
</dbReference>
<proteinExistence type="predicted"/>